<dbReference type="RefSeq" id="WP_084631639.1">
    <property type="nucleotide sequence ID" value="NZ_CP039692.1"/>
</dbReference>
<protein>
    <submittedName>
        <fullName evidence="2">Uncharacterized protein</fullName>
    </submittedName>
</protein>
<reference evidence="3 5" key="2">
    <citation type="submission" date="2021-03" db="EMBL/GenBank/DDBJ databases">
        <title>Rapid diversification of plasmids in a genus of pathogenic and nitrogen fixing bacteria.</title>
        <authorList>
            <person name="Weisberg A.J."/>
            <person name="Miller M."/>
            <person name="Ream W."/>
            <person name="Grunwald N.J."/>
            <person name="Chang J.H."/>
        </authorList>
    </citation>
    <scope>NUCLEOTIDE SEQUENCE [LARGE SCALE GENOMIC DNA]</scope>
    <source>
        <strain evidence="3 5">AF3.44</strain>
    </source>
</reference>
<dbReference type="EMBL" id="CP039692">
    <property type="protein sequence ID" value="QCI99335.1"/>
    <property type="molecule type" value="Genomic_DNA"/>
</dbReference>
<keyword evidence="1" id="KW-0732">Signal</keyword>
<dbReference type="InterPro" id="IPR058110">
    <property type="entry name" value="GCG_CRPN_dom"/>
</dbReference>
<dbReference type="Proteomes" id="UP000826513">
    <property type="component" value="Chromosome 2"/>
</dbReference>
<evidence type="ECO:0000313" key="5">
    <source>
        <dbReference type="Proteomes" id="UP000826513"/>
    </source>
</evidence>
<gene>
    <name evidence="2" type="ORF">CFBP5473_15060</name>
    <name evidence="3" type="ORF">J5285_15805</name>
</gene>
<dbReference type="NCBIfam" id="NF047412">
    <property type="entry name" value="sig_GCG_CRPN_rpt"/>
    <property type="match status" value="1"/>
</dbReference>
<evidence type="ECO:0000313" key="3">
    <source>
        <dbReference type="EMBL" id="QYA08875.1"/>
    </source>
</evidence>
<evidence type="ECO:0000313" key="2">
    <source>
        <dbReference type="EMBL" id="QCI99335.1"/>
    </source>
</evidence>
<reference evidence="2 4" key="1">
    <citation type="submission" date="2019-04" db="EMBL/GenBank/DDBJ databases">
        <title>Complete genome sequence of Agrobacterium larrymoorei CFBP5473.</title>
        <authorList>
            <person name="Haryono M."/>
            <person name="Chou L."/>
            <person name="Lin Y.-C."/>
            <person name="Lai E.-M."/>
            <person name="Kuo C.-H."/>
        </authorList>
    </citation>
    <scope>NUCLEOTIDE SEQUENCE [LARGE SCALE GENOMIC DNA]</scope>
    <source>
        <strain evidence="2 4">CFBP5473</strain>
    </source>
</reference>
<keyword evidence="5" id="KW-1185">Reference proteome</keyword>
<evidence type="ECO:0000313" key="4">
    <source>
        <dbReference type="Proteomes" id="UP000298545"/>
    </source>
</evidence>
<sequence>MRKLVLSAALIIAGLFASGANAMPIGNQSAPGNSLVQKADYACGRGYHLSPRGYCRPNGPPRGYYGGGWDRHDRWEDRREWRDRQARREWRDRQDWRDRRGWYYQQDYRW</sequence>
<dbReference type="Proteomes" id="UP000298545">
    <property type="component" value="Chromosome linear"/>
</dbReference>
<accession>A0A4D7DQ25</accession>
<organism evidence="2 4">
    <name type="scientific">Agrobacterium larrymoorei</name>
    <dbReference type="NCBI Taxonomy" id="160699"/>
    <lineage>
        <taxon>Bacteria</taxon>
        <taxon>Pseudomonadati</taxon>
        <taxon>Pseudomonadota</taxon>
        <taxon>Alphaproteobacteria</taxon>
        <taxon>Hyphomicrobiales</taxon>
        <taxon>Rhizobiaceae</taxon>
        <taxon>Rhizobium/Agrobacterium group</taxon>
        <taxon>Agrobacterium</taxon>
    </lineage>
</organism>
<feature type="chain" id="PRO_5044606287" evidence="1">
    <location>
        <begin position="23"/>
        <end position="110"/>
    </location>
</feature>
<dbReference type="EMBL" id="CP072168">
    <property type="protein sequence ID" value="QYA08875.1"/>
    <property type="molecule type" value="Genomic_DNA"/>
</dbReference>
<proteinExistence type="predicted"/>
<evidence type="ECO:0000256" key="1">
    <source>
        <dbReference type="SAM" id="SignalP"/>
    </source>
</evidence>
<dbReference type="AlphaFoldDB" id="A0A4D7DQ25"/>
<name>A0A4D7DQ25_9HYPH</name>
<dbReference type="STRING" id="1367849.GCA_000518585_02588"/>
<feature type="signal peptide" evidence="1">
    <location>
        <begin position="1"/>
        <end position="22"/>
    </location>
</feature>
<dbReference type="KEGG" id="alf:CFBP5473_15060"/>
<dbReference type="OrthoDB" id="8457022at2"/>